<keyword evidence="3" id="KW-1185">Reference proteome</keyword>
<accession>A0ABR3FBB2</accession>
<dbReference type="PANTHER" id="PTHR48079:SF6">
    <property type="entry name" value="NAD(P)-BINDING DOMAIN-CONTAINING PROTEIN-RELATED"/>
    <property type="match status" value="1"/>
</dbReference>
<feature type="domain" description="NmrA-like" evidence="1">
    <location>
        <begin position="3"/>
        <end position="80"/>
    </location>
</feature>
<gene>
    <name evidence="2" type="ORF">V5O48_009352</name>
</gene>
<dbReference type="Gene3D" id="3.40.50.720">
    <property type="entry name" value="NAD(P)-binding Rossmann-like Domain"/>
    <property type="match status" value="1"/>
</dbReference>
<evidence type="ECO:0000313" key="3">
    <source>
        <dbReference type="Proteomes" id="UP001465976"/>
    </source>
</evidence>
<comment type="caution">
    <text evidence="2">The sequence shown here is derived from an EMBL/GenBank/DDBJ whole genome shotgun (WGS) entry which is preliminary data.</text>
</comment>
<protein>
    <recommendedName>
        <fullName evidence="1">NmrA-like domain-containing protein</fullName>
    </recommendedName>
</protein>
<proteinExistence type="predicted"/>
<evidence type="ECO:0000313" key="2">
    <source>
        <dbReference type="EMBL" id="KAL0572608.1"/>
    </source>
</evidence>
<sequence length="351" mass="37699">MSKTKVLLTGVTGYIGGSVLTRFLARSDAASFDFRVIVRSPEKAEQLRGFGVTPIVGSHNDESVMVPAASEVDVVIATADCDDLVAAKLTLKGLKKRFEQTKKPPIFINTSGTGVLMDDAKGMYASKTIYNDEDITQIETLPPSQPHRPVDLAIVAADQEGYIKSYLILPSTIYSIARGKLFDAGISHPYSQIIPGLIKLSVHRGQAGMVGEGKNMWPNVDIHDLADLYNTLYDSIINNPSTGHGREGFYFGENGEHSLLDIGKGIGQALSELGKAKSAEPSSFTKDEVAEYFGASGLFSIPVPVSMMGSNARCRANRPKAVGWKPSKTTADMLASIKPEADAAIEAMSKK</sequence>
<reference evidence="2 3" key="1">
    <citation type="submission" date="2024-02" db="EMBL/GenBank/DDBJ databases">
        <title>A draft genome for the cacao thread blight pathogen Marasmius crinis-equi.</title>
        <authorList>
            <person name="Cohen S.P."/>
            <person name="Baruah I.K."/>
            <person name="Amoako-Attah I."/>
            <person name="Bukari Y."/>
            <person name="Meinhardt L.W."/>
            <person name="Bailey B.A."/>
        </authorList>
    </citation>
    <scope>NUCLEOTIDE SEQUENCE [LARGE SCALE GENOMIC DNA]</scope>
    <source>
        <strain evidence="2 3">GH-76</strain>
    </source>
</reference>
<dbReference type="PANTHER" id="PTHR48079">
    <property type="entry name" value="PROTEIN YEEZ"/>
    <property type="match status" value="1"/>
</dbReference>
<name>A0ABR3FBB2_9AGAR</name>
<dbReference type="InterPro" id="IPR008030">
    <property type="entry name" value="NmrA-like"/>
</dbReference>
<dbReference type="SUPFAM" id="SSF51735">
    <property type="entry name" value="NAD(P)-binding Rossmann-fold domains"/>
    <property type="match status" value="1"/>
</dbReference>
<dbReference type="EMBL" id="JBAHYK010000607">
    <property type="protein sequence ID" value="KAL0572608.1"/>
    <property type="molecule type" value="Genomic_DNA"/>
</dbReference>
<dbReference type="InterPro" id="IPR051783">
    <property type="entry name" value="NAD(P)-dependent_oxidoreduct"/>
</dbReference>
<dbReference type="InterPro" id="IPR036291">
    <property type="entry name" value="NAD(P)-bd_dom_sf"/>
</dbReference>
<dbReference type="Pfam" id="PF05368">
    <property type="entry name" value="NmrA"/>
    <property type="match status" value="1"/>
</dbReference>
<evidence type="ECO:0000259" key="1">
    <source>
        <dbReference type="Pfam" id="PF05368"/>
    </source>
</evidence>
<organism evidence="2 3">
    <name type="scientific">Marasmius crinis-equi</name>
    <dbReference type="NCBI Taxonomy" id="585013"/>
    <lineage>
        <taxon>Eukaryota</taxon>
        <taxon>Fungi</taxon>
        <taxon>Dikarya</taxon>
        <taxon>Basidiomycota</taxon>
        <taxon>Agaricomycotina</taxon>
        <taxon>Agaricomycetes</taxon>
        <taxon>Agaricomycetidae</taxon>
        <taxon>Agaricales</taxon>
        <taxon>Marasmiineae</taxon>
        <taxon>Marasmiaceae</taxon>
        <taxon>Marasmius</taxon>
    </lineage>
</organism>
<dbReference type="Proteomes" id="UP001465976">
    <property type="component" value="Unassembled WGS sequence"/>
</dbReference>